<reference evidence="4" key="1">
    <citation type="journal article" date="2014" name="Int. J. Syst. Evol. Microbiol.">
        <title>Complete genome sequence of Corynebacterium casei LMG S-19264T (=DSM 44701T), isolated from a smear-ripened cheese.</title>
        <authorList>
            <consortium name="US DOE Joint Genome Institute (JGI-PGF)"/>
            <person name="Walter F."/>
            <person name="Albersmeier A."/>
            <person name="Kalinowski J."/>
            <person name="Ruckert C."/>
        </authorList>
    </citation>
    <scope>NUCLEOTIDE SEQUENCE</scope>
    <source>
        <strain evidence="4">CGMCC 1.12408</strain>
    </source>
</reference>
<keyword evidence="1" id="KW-0808">Transferase</keyword>
<feature type="binding site" evidence="1">
    <location>
        <position position="43"/>
    </location>
    <ligand>
        <name>Mg(2+)</name>
        <dbReference type="ChEBI" id="CHEBI:18420"/>
        <label>1</label>
    </ligand>
</feature>
<keyword evidence="1" id="KW-0460">Magnesium</keyword>
<feature type="binding site" evidence="1">
    <location>
        <position position="259"/>
    </location>
    <ligand>
        <name>substrate</name>
    </ligand>
</feature>
<comment type="function">
    <text evidence="1">Catalyzes the ATP-dependent phosphorylation of thiamine-monophosphate (TMP) to form thiamine-pyrophosphate (TPP), the active form of vitamin B1.</text>
</comment>
<evidence type="ECO:0000259" key="3">
    <source>
        <dbReference type="Pfam" id="PF02769"/>
    </source>
</evidence>
<organism evidence="4 5">
    <name type="scientific">Ornithinibacillus halotolerans</name>
    <dbReference type="NCBI Taxonomy" id="1274357"/>
    <lineage>
        <taxon>Bacteria</taxon>
        <taxon>Bacillati</taxon>
        <taxon>Bacillota</taxon>
        <taxon>Bacilli</taxon>
        <taxon>Bacillales</taxon>
        <taxon>Bacillaceae</taxon>
        <taxon>Ornithinibacillus</taxon>
    </lineage>
</organism>
<dbReference type="AlphaFoldDB" id="A0A916RYA8"/>
<dbReference type="HAMAP" id="MF_02128">
    <property type="entry name" value="TMP_kinase"/>
    <property type="match status" value="1"/>
</dbReference>
<feature type="binding site" evidence="1">
    <location>
        <position position="318"/>
    </location>
    <ligand>
        <name>substrate</name>
    </ligand>
</feature>
<dbReference type="InterPro" id="IPR010918">
    <property type="entry name" value="PurM-like_C_dom"/>
</dbReference>
<comment type="caution">
    <text evidence="4">The sequence shown here is derived from an EMBL/GenBank/DDBJ whole genome shotgun (WGS) entry which is preliminary data.</text>
</comment>
<dbReference type="GO" id="GO:0000287">
    <property type="term" value="F:magnesium ion binding"/>
    <property type="evidence" value="ECO:0007669"/>
    <property type="project" value="UniProtKB-UniRule"/>
</dbReference>
<gene>
    <name evidence="1 4" type="primary">thiL</name>
    <name evidence="4" type="ORF">GCM10008025_19910</name>
</gene>
<dbReference type="RefSeq" id="WP_188384510.1">
    <property type="nucleotide sequence ID" value="NZ_BMEY01000008.1"/>
</dbReference>
<evidence type="ECO:0000259" key="2">
    <source>
        <dbReference type="Pfam" id="PF00586"/>
    </source>
</evidence>
<feature type="binding site" evidence="1">
    <location>
        <position position="120"/>
    </location>
    <ligand>
        <name>Mg(2+)</name>
        <dbReference type="ChEBI" id="CHEBI:18420"/>
        <label>1</label>
    </ligand>
</feature>
<feature type="domain" description="PurM-like C-terminal" evidence="3">
    <location>
        <begin position="150"/>
        <end position="296"/>
    </location>
</feature>
<feature type="binding site" evidence="1">
    <location>
        <begin position="119"/>
        <end position="120"/>
    </location>
    <ligand>
        <name>ATP</name>
        <dbReference type="ChEBI" id="CHEBI:30616"/>
    </ligand>
</feature>
<dbReference type="InterPro" id="IPR036676">
    <property type="entry name" value="PurM-like_C_sf"/>
</dbReference>
<protein>
    <recommendedName>
        <fullName evidence="1">Thiamine-monophosphate kinase</fullName>
        <shortName evidence="1">TMP kinase</shortName>
        <shortName evidence="1">Thiamine-phosphate kinase</shortName>
        <ecNumber evidence="1">2.7.4.16</ecNumber>
    </recommendedName>
</protein>
<comment type="catalytic activity">
    <reaction evidence="1">
        <text>thiamine phosphate + ATP = thiamine diphosphate + ADP</text>
        <dbReference type="Rhea" id="RHEA:15913"/>
        <dbReference type="ChEBI" id="CHEBI:30616"/>
        <dbReference type="ChEBI" id="CHEBI:37575"/>
        <dbReference type="ChEBI" id="CHEBI:58937"/>
        <dbReference type="ChEBI" id="CHEBI:456216"/>
        <dbReference type="EC" id="2.7.4.16"/>
    </reaction>
</comment>
<dbReference type="GO" id="GO:0009228">
    <property type="term" value="P:thiamine biosynthetic process"/>
    <property type="evidence" value="ECO:0007669"/>
    <property type="project" value="UniProtKB-KW"/>
</dbReference>
<dbReference type="Gene3D" id="3.90.650.10">
    <property type="entry name" value="PurM-like C-terminal domain"/>
    <property type="match status" value="1"/>
</dbReference>
<dbReference type="EMBL" id="BMEY01000008">
    <property type="protein sequence ID" value="GGA76297.1"/>
    <property type="molecule type" value="Genomic_DNA"/>
</dbReference>
<dbReference type="Gene3D" id="3.30.1330.10">
    <property type="entry name" value="PurM-like, N-terminal domain"/>
    <property type="match status" value="1"/>
</dbReference>
<keyword evidence="1" id="KW-0784">Thiamine biosynthesis</keyword>
<dbReference type="InterPro" id="IPR036921">
    <property type="entry name" value="PurM-like_N_sf"/>
</dbReference>
<feature type="binding site" evidence="1">
    <location>
        <position position="72"/>
    </location>
    <ligand>
        <name>Mg(2+)</name>
        <dbReference type="ChEBI" id="CHEBI:18420"/>
        <label>3</label>
    </ligand>
</feature>
<dbReference type="Pfam" id="PF00586">
    <property type="entry name" value="AIRS"/>
    <property type="match status" value="1"/>
</dbReference>
<dbReference type="PANTHER" id="PTHR30270">
    <property type="entry name" value="THIAMINE-MONOPHOSPHATE KINASE"/>
    <property type="match status" value="1"/>
</dbReference>
<feature type="binding site" evidence="1">
    <location>
        <position position="43"/>
    </location>
    <ligand>
        <name>Mg(2+)</name>
        <dbReference type="ChEBI" id="CHEBI:18420"/>
        <label>2</label>
    </ligand>
</feature>
<dbReference type="PIRSF" id="PIRSF005303">
    <property type="entry name" value="Thiam_monoph_kin"/>
    <property type="match status" value="1"/>
</dbReference>
<keyword evidence="1 4" id="KW-0418">Kinase</keyword>
<dbReference type="GO" id="GO:0009030">
    <property type="term" value="F:thiamine-phosphate kinase activity"/>
    <property type="evidence" value="ECO:0007669"/>
    <property type="project" value="UniProtKB-UniRule"/>
</dbReference>
<dbReference type="SUPFAM" id="SSF56042">
    <property type="entry name" value="PurM C-terminal domain-like"/>
    <property type="match status" value="1"/>
</dbReference>
<evidence type="ECO:0000313" key="4">
    <source>
        <dbReference type="EMBL" id="GGA76297.1"/>
    </source>
</evidence>
<keyword evidence="1" id="KW-0547">Nucleotide-binding</keyword>
<proteinExistence type="inferred from homology"/>
<keyword evidence="1" id="KW-0067">ATP-binding</keyword>
<dbReference type="EC" id="2.7.4.16" evidence="1"/>
<dbReference type="PANTHER" id="PTHR30270:SF0">
    <property type="entry name" value="THIAMINE-MONOPHOSPHATE KINASE"/>
    <property type="match status" value="1"/>
</dbReference>
<feature type="binding site" evidence="1">
    <location>
        <position position="27"/>
    </location>
    <ligand>
        <name>Mg(2+)</name>
        <dbReference type="ChEBI" id="CHEBI:18420"/>
        <label>4</label>
    </ligand>
</feature>
<feature type="binding site" evidence="1">
    <location>
        <position position="209"/>
    </location>
    <ligand>
        <name>Mg(2+)</name>
        <dbReference type="ChEBI" id="CHEBI:18420"/>
        <label>3</label>
    </ligand>
</feature>
<feature type="binding site" evidence="1">
    <location>
        <position position="72"/>
    </location>
    <ligand>
        <name>Mg(2+)</name>
        <dbReference type="ChEBI" id="CHEBI:18420"/>
        <label>2</label>
    </ligand>
</feature>
<dbReference type="CDD" id="cd02194">
    <property type="entry name" value="ThiL"/>
    <property type="match status" value="1"/>
</dbReference>
<dbReference type="Pfam" id="PF02769">
    <property type="entry name" value="AIRS_C"/>
    <property type="match status" value="1"/>
</dbReference>
<feature type="binding site" evidence="1">
    <location>
        <position position="72"/>
    </location>
    <ligand>
        <name>Mg(2+)</name>
        <dbReference type="ChEBI" id="CHEBI:18420"/>
        <label>4</label>
    </ligand>
</feature>
<feature type="domain" description="PurM-like N-terminal" evidence="2">
    <location>
        <begin position="25"/>
        <end position="136"/>
    </location>
</feature>
<comment type="pathway">
    <text evidence="1">Cofactor biosynthesis; thiamine diphosphate biosynthesis; thiamine diphosphate from thiamine phosphate: step 1/1.</text>
</comment>
<dbReference type="InterPro" id="IPR006283">
    <property type="entry name" value="ThiL-like"/>
</dbReference>
<dbReference type="Proteomes" id="UP000613512">
    <property type="component" value="Unassembled WGS sequence"/>
</dbReference>
<comment type="similarity">
    <text evidence="1">Belongs to the thiamine-monophosphate kinase family.</text>
</comment>
<dbReference type="GO" id="GO:0009229">
    <property type="term" value="P:thiamine diphosphate biosynthetic process"/>
    <property type="evidence" value="ECO:0007669"/>
    <property type="project" value="UniProtKB-UniRule"/>
</dbReference>
<comment type="caution">
    <text evidence="1">Lacks conserved residue(s) required for the propagation of feature annotation.</text>
</comment>
<feature type="binding site" evidence="1">
    <location>
        <position position="211"/>
    </location>
    <ligand>
        <name>ATP</name>
        <dbReference type="ChEBI" id="CHEBI:30616"/>
    </ligand>
</feature>
<dbReference type="NCBIfam" id="TIGR01379">
    <property type="entry name" value="thiL"/>
    <property type="match status" value="1"/>
</dbReference>
<comment type="miscellaneous">
    <text evidence="1">Reaction mechanism of ThiL seems to utilize a direct, inline transfer of the gamma-phosphate of ATP to TMP rather than a phosphorylated enzyme intermediate.</text>
</comment>
<feature type="binding site" evidence="1">
    <location>
        <position position="212"/>
    </location>
    <ligand>
        <name>Mg(2+)</name>
        <dbReference type="ChEBI" id="CHEBI:18420"/>
        <label>5</label>
    </ligand>
</feature>
<evidence type="ECO:0000256" key="1">
    <source>
        <dbReference type="HAMAP-Rule" id="MF_02128"/>
    </source>
</evidence>
<keyword evidence="1" id="KW-0479">Metal-binding</keyword>
<dbReference type="InterPro" id="IPR016188">
    <property type="entry name" value="PurM-like_N"/>
</dbReference>
<dbReference type="GO" id="GO:0005524">
    <property type="term" value="F:ATP binding"/>
    <property type="evidence" value="ECO:0007669"/>
    <property type="project" value="UniProtKB-UniRule"/>
</dbReference>
<sequence>MDEFSFIDEIKQSYYRQPSLIKGIGDDGAVTQPNGQNVVFVKDMFVEGIHFAAHTMSPFHIGYKSLAANISDLAAMGAQPAFYLVAISIPKEWPLKKIATIFQGMKRLANKYQMDLIGGDTVSGSELVISITAIGYAEDNKARYRSDASVGDIVFVTGTLGDSQAGLHILNNPGAYLDESYYLMRHQMPSPRVEFALELIRLPRLSLNDISDGIASEVHEIADASKVTIVIQENKIPVHFSYGQFDTNKQFKWKLFGGEDFELVGTVPKQHWNCVQEAATLHQIKVSKIGYVVEQDSRSNVLLQLENGKKVSLQKDGYNHLSR</sequence>
<reference evidence="4" key="2">
    <citation type="submission" date="2020-09" db="EMBL/GenBank/DDBJ databases">
        <authorList>
            <person name="Sun Q."/>
            <person name="Zhou Y."/>
        </authorList>
    </citation>
    <scope>NUCLEOTIDE SEQUENCE</scope>
    <source>
        <strain evidence="4">CGMCC 1.12408</strain>
    </source>
</reference>
<feature type="binding site" evidence="1">
    <location>
        <position position="50"/>
    </location>
    <ligand>
        <name>substrate</name>
    </ligand>
</feature>
<keyword evidence="5" id="KW-1185">Reference proteome</keyword>
<feature type="binding site" evidence="1">
    <location>
        <position position="27"/>
    </location>
    <ligand>
        <name>Mg(2+)</name>
        <dbReference type="ChEBI" id="CHEBI:18420"/>
        <label>3</label>
    </ligand>
</feature>
<accession>A0A916RYA8</accession>
<evidence type="ECO:0000313" key="5">
    <source>
        <dbReference type="Proteomes" id="UP000613512"/>
    </source>
</evidence>
<feature type="binding site" evidence="1">
    <location>
        <position position="145"/>
    </location>
    <ligand>
        <name>ATP</name>
        <dbReference type="ChEBI" id="CHEBI:30616"/>
    </ligand>
</feature>
<name>A0A916RYA8_9BACI</name>
<dbReference type="SUPFAM" id="SSF55326">
    <property type="entry name" value="PurM N-terminal domain-like"/>
    <property type="match status" value="1"/>
</dbReference>